<dbReference type="Proteomes" id="UP001595478">
    <property type="component" value="Unassembled WGS sequence"/>
</dbReference>
<gene>
    <name evidence="2" type="ORF">ACFOHL_10745</name>
</gene>
<protein>
    <submittedName>
        <fullName evidence="2">Agarase</fullName>
    </submittedName>
</protein>
<proteinExistence type="predicted"/>
<organism evidence="2 3">
    <name type="scientific">Agaribacter flavus</name>
    <dbReference type="NCBI Taxonomy" id="1902781"/>
    <lineage>
        <taxon>Bacteria</taxon>
        <taxon>Pseudomonadati</taxon>
        <taxon>Pseudomonadota</taxon>
        <taxon>Gammaproteobacteria</taxon>
        <taxon>Alteromonadales</taxon>
        <taxon>Alteromonadaceae</taxon>
        <taxon>Agaribacter</taxon>
    </lineage>
</organism>
<name>A0ABV7FRN8_9ALTE</name>
<dbReference type="RefSeq" id="WP_376920235.1">
    <property type="nucleotide sequence ID" value="NZ_JBHRSW010000017.1"/>
</dbReference>
<keyword evidence="3" id="KW-1185">Reference proteome</keyword>
<dbReference type="SUPFAM" id="SSF51445">
    <property type="entry name" value="(Trans)glycosidases"/>
    <property type="match status" value="1"/>
</dbReference>
<feature type="domain" description="Agarase CBM-like" evidence="1">
    <location>
        <begin position="45"/>
        <end position="222"/>
    </location>
</feature>
<dbReference type="InterPro" id="IPR040669">
    <property type="entry name" value="Agarase_CBM"/>
</dbReference>
<dbReference type="Pfam" id="PF17992">
    <property type="entry name" value="Agarase_CBM"/>
    <property type="match status" value="1"/>
</dbReference>
<dbReference type="Gene3D" id="3.20.20.80">
    <property type="entry name" value="Glycosidases"/>
    <property type="match status" value="1"/>
</dbReference>
<comment type="caution">
    <text evidence="2">The sequence shown here is derived from an EMBL/GenBank/DDBJ whole genome shotgun (WGS) entry which is preliminary data.</text>
</comment>
<dbReference type="EMBL" id="JBHRSW010000017">
    <property type="protein sequence ID" value="MFC3122101.1"/>
    <property type="molecule type" value="Genomic_DNA"/>
</dbReference>
<dbReference type="Gene3D" id="2.60.120.430">
    <property type="entry name" value="Galactose-binding lectin"/>
    <property type="match status" value="1"/>
</dbReference>
<evidence type="ECO:0000313" key="3">
    <source>
        <dbReference type="Proteomes" id="UP001595478"/>
    </source>
</evidence>
<evidence type="ECO:0000313" key="2">
    <source>
        <dbReference type="EMBL" id="MFC3122101.1"/>
    </source>
</evidence>
<dbReference type="InterPro" id="IPR017853">
    <property type="entry name" value="GH"/>
</dbReference>
<evidence type="ECO:0000259" key="1">
    <source>
        <dbReference type="Pfam" id="PF17992"/>
    </source>
</evidence>
<dbReference type="PROSITE" id="PS51257">
    <property type="entry name" value="PROKAR_LIPOPROTEIN"/>
    <property type="match status" value="1"/>
</dbReference>
<accession>A0ABV7FRN8</accession>
<reference evidence="3" key="1">
    <citation type="journal article" date="2019" name="Int. J. Syst. Evol. Microbiol.">
        <title>The Global Catalogue of Microorganisms (GCM) 10K type strain sequencing project: providing services to taxonomists for standard genome sequencing and annotation.</title>
        <authorList>
            <consortium name="The Broad Institute Genomics Platform"/>
            <consortium name="The Broad Institute Genome Sequencing Center for Infectious Disease"/>
            <person name="Wu L."/>
            <person name="Ma J."/>
        </authorList>
    </citation>
    <scope>NUCLEOTIDE SEQUENCE [LARGE SCALE GENOMIC DNA]</scope>
    <source>
        <strain evidence="3">KCTC 52473</strain>
    </source>
</reference>
<sequence length="775" mass="87664">MNYKKTKNKFVFAAISIAMLSACNGSKNEGSTDSSKASTESILFDFENTQDFSAVHIENGEAKAIDAGGNQKYAITLNSSKHHKAAFKFKPEQAWDWSKEGDFAFALDIENTQDKPVFVYVTAKDKGGQTHNRSLSLPANSTNTYYLELSGKDLDVETGLRANPKAWITEYAPIVWRWGVKNIDLKNIESIEFKLLGVVEDNTFVIDNARLIKPTAIDENYLVDIVDEFGQNAKMDFVGKVNSLDELIQVSNKEQSALRKTPLDGRSKFNGWAQGPKLEATGYFRTEKLDGKWWLVDPEGYLFFSNGIANVRMANTSTITGYDFDSKFIKQRDPNDKTPEDSIGLNPAPEKAWPTRHVASELRANMFKWLPSYEDDLGIHFGYRRETFIGALEKGETYSFYRANLARKYQTNDPDVFLEKWRTTTVDRMLSWGFTSFGNWIDPSYYQLNRFPYFANGWIIGDFKTLSSGNDLWSALPDVFDPVFKERALVTAEQIGKEVQNNPWCVGVFVDNEKSWGIEDPSATTVNVTATYGIPINTLSLDASKSPTKAVYMTALTGKYETIEKLNDAWATHFDSWETLAGGVALETFNDVLIEDLANLLYIYAEQYFRIVKEAVKTYLPNHMYMGARFADWGMTKEVRAAAAKHVDVMSYNYYKEGISDNFWHFLKDIDMPSIIGEFHSGAYDSGLVNPGLIHLPTQADRGERYKQYVYGVIDNSYLVGAHWFQYIDGPLTGRAYDGENYNVGFVNVADIPYQPLVDAAKEVNNAIYTRRSGK</sequence>